<keyword evidence="3" id="KW-1185">Reference proteome</keyword>
<dbReference type="RefSeq" id="WP_148323317.1">
    <property type="nucleotide sequence ID" value="NZ_JACJLL010000014.1"/>
</dbReference>
<feature type="domain" description="YhfM-like" evidence="1">
    <location>
        <begin position="46"/>
        <end position="146"/>
    </location>
</feature>
<dbReference type="EMBL" id="JACJLL010000014">
    <property type="protein sequence ID" value="MBM6818495.1"/>
    <property type="molecule type" value="Genomic_DNA"/>
</dbReference>
<comment type="caution">
    <text evidence="2">The sequence shown here is derived from an EMBL/GenBank/DDBJ whole genome shotgun (WGS) entry which is preliminary data.</text>
</comment>
<proteinExistence type="predicted"/>
<dbReference type="Pfam" id="PF26353">
    <property type="entry name" value="YhfM"/>
    <property type="match status" value="1"/>
</dbReference>
<evidence type="ECO:0000259" key="1">
    <source>
        <dbReference type="Pfam" id="PF26353"/>
    </source>
</evidence>
<evidence type="ECO:0000313" key="2">
    <source>
        <dbReference type="EMBL" id="MBM6818495.1"/>
    </source>
</evidence>
<name>A0ABS2FD76_9CLOT</name>
<protein>
    <recommendedName>
        <fullName evidence="1">YhfM-like domain-containing protein</fullName>
    </recommendedName>
</protein>
<sequence>MLRVLKRHILLGFLIIGILNFSGCTAIESIEKKLGLKNDYFNYLNSNDVEQISIQSTRDPSFKFIVTDESAIKEMSNLLSKAKISENKSTLEPDYKFEFDLGDEVKEFYYVVGTDEGNFYNDENIFSVSNRLDEGIIKNLSFIRKPRDFDYIYYQSILDVLQRVGKNGNINNYKVGINIKGDVDCLKYVFSTDLNKFTEKAQQIISNVELVNNNDSDFDVVVTVKNRGYDSTNFKTLITVTNKKENTESKYYVVAVNEFKEWNIDILESKPDNW</sequence>
<accession>A0ABS2FD76</accession>
<evidence type="ECO:0000313" key="3">
    <source>
        <dbReference type="Proteomes" id="UP000767334"/>
    </source>
</evidence>
<gene>
    <name evidence="2" type="ORF">H6A19_03925</name>
</gene>
<organism evidence="2 3">
    <name type="scientific">Clostridium saudiense</name>
    <dbReference type="NCBI Taxonomy" id="1414720"/>
    <lineage>
        <taxon>Bacteria</taxon>
        <taxon>Bacillati</taxon>
        <taxon>Bacillota</taxon>
        <taxon>Clostridia</taxon>
        <taxon>Eubacteriales</taxon>
        <taxon>Clostridiaceae</taxon>
        <taxon>Clostridium</taxon>
    </lineage>
</organism>
<dbReference type="InterPro" id="IPR058780">
    <property type="entry name" value="YhfM-like_dom"/>
</dbReference>
<dbReference type="Proteomes" id="UP000767334">
    <property type="component" value="Unassembled WGS sequence"/>
</dbReference>
<reference evidence="2 3" key="1">
    <citation type="journal article" date="2021" name="Sci. Rep.">
        <title>The distribution of antibiotic resistance genes in chicken gut microbiota commensals.</title>
        <authorList>
            <person name="Juricova H."/>
            <person name="Matiasovicova J."/>
            <person name="Kubasova T."/>
            <person name="Cejkova D."/>
            <person name="Rychlik I."/>
        </authorList>
    </citation>
    <scope>NUCLEOTIDE SEQUENCE [LARGE SCALE GENOMIC DNA]</scope>
    <source>
        <strain evidence="2 3">An435</strain>
    </source>
</reference>